<dbReference type="Gene3D" id="1.20.1600.10">
    <property type="entry name" value="Outer membrane efflux proteins (OEP)"/>
    <property type="match status" value="1"/>
</dbReference>
<keyword evidence="2" id="KW-1185">Reference proteome</keyword>
<gene>
    <name evidence="1" type="ORF">AcdelDRAFT_3685</name>
</gene>
<feature type="non-terminal residue" evidence="1">
    <location>
        <position position="160"/>
    </location>
</feature>
<name>C5T9V5_ACIDE</name>
<organism evidence="1 2">
    <name type="scientific">Acidovorax delafieldii 2AN</name>
    <dbReference type="NCBI Taxonomy" id="573060"/>
    <lineage>
        <taxon>Bacteria</taxon>
        <taxon>Pseudomonadati</taxon>
        <taxon>Pseudomonadota</taxon>
        <taxon>Betaproteobacteria</taxon>
        <taxon>Burkholderiales</taxon>
        <taxon>Comamonadaceae</taxon>
        <taxon>Acidovorax</taxon>
    </lineage>
</organism>
<proteinExistence type="predicted"/>
<sequence length="160" mass="17253">MRWPAKAAADRQLGASEIQLGELALADAWHEAARGLLTAWFDALRDVRTASVLQEQARLVTQQMATTERRVAAGEAATLELLAAQAEAARVDALAARAQGQLQVRLQALERLYPGLPKPLDMGATGSALWSVAPPAADVTAAQWATKILDDNHELELRRP</sequence>
<comment type="caution">
    <text evidence="1">The sequence shown here is derived from an EMBL/GenBank/DDBJ whole genome shotgun (WGS) entry which is preliminary data.</text>
</comment>
<dbReference type="SUPFAM" id="SSF56954">
    <property type="entry name" value="Outer membrane efflux proteins (OEP)"/>
    <property type="match status" value="1"/>
</dbReference>
<reference evidence="1 2" key="1">
    <citation type="submission" date="2009-05" db="EMBL/GenBank/DDBJ databases">
        <title>The draft genome of Acidovorax delafieldii 2AN.</title>
        <authorList>
            <consortium name="US DOE Joint Genome Institute (JGI-PGF)"/>
            <person name="Lucas S."/>
            <person name="Copeland A."/>
            <person name="Lapidus A."/>
            <person name="Glavina del Rio T."/>
            <person name="Tice H."/>
            <person name="Bruce D."/>
            <person name="Goodwin L."/>
            <person name="Pitluck S."/>
            <person name="Larimer F."/>
            <person name="Land M.L."/>
            <person name="Hauser L."/>
            <person name="Shelobolina E.S."/>
            <person name="Picardal F."/>
            <person name="Roden E."/>
            <person name="Emerson D."/>
        </authorList>
    </citation>
    <scope>NUCLEOTIDE SEQUENCE [LARGE SCALE GENOMIC DNA]</scope>
    <source>
        <strain evidence="1 2">2AN</strain>
    </source>
</reference>
<evidence type="ECO:0000313" key="1">
    <source>
        <dbReference type="EMBL" id="EER58738.1"/>
    </source>
</evidence>
<protein>
    <submittedName>
        <fullName evidence="1">Outer membrane efflux protein</fullName>
    </submittedName>
</protein>
<dbReference type="Proteomes" id="UP000003856">
    <property type="component" value="Unassembled WGS sequence"/>
</dbReference>
<accession>C5T9V5</accession>
<evidence type="ECO:0000313" key="2">
    <source>
        <dbReference type="Proteomes" id="UP000003856"/>
    </source>
</evidence>
<dbReference type="AlphaFoldDB" id="C5T9V5"/>
<dbReference type="EMBL" id="ACQT01000212">
    <property type="protein sequence ID" value="EER58738.1"/>
    <property type="molecule type" value="Genomic_DNA"/>
</dbReference>